<organism evidence="1 2">
    <name type="scientific">candidate division WWE3 bacterium GW2011_GWF1_42_14</name>
    <dbReference type="NCBI Taxonomy" id="1619138"/>
    <lineage>
        <taxon>Bacteria</taxon>
        <taxon>Katanobacteria</taxon>
    </lineage>
</organism>
<sequence>MRVTRTLEKQDALLIAVGLNEKFPRLHIVRENWPVVILENWGNVEYEKYRVCYLEISFKVTDVGPHTLCSTIKGHVEIGQEDFTFEGFNPSVFSKEPDIQKLLRHLGLLAKDVLARKQECLLKELDAVNKDLALFSGVI</sequence>
<accession>A0A0G0YRH3</accession>
<dbReference type="Proteomes" id="UP000033847">
    <property type="component" value="Unassembled WGS sequence"/>
</dbReference>
<name>A0A0G0YRH3_UNCKA</name>
<dbReference type="EMBL" id="LCCU01000003">
    <property type="protein sequence ID" value="KKS39257.1"/>
    <property type="molecule type" value="Genomic_DNA"/>
</dbReference>
<reference evidence="1 2" key="1">
    <citation type="journal article" date="2015" name="Nature">
        <title>rRNA introns, odd ribosomes, and small enigmatic genomes across a large radiation of phyla.</title>
        <authorList>
            <person name="Brown C.T."/>
            <person name="Hug L.A."/>
            <person name="Thomas B.C."/>
            <person name="Sharon I."/>
            <person name="Castelle C.J."/>
            <person name="Singh A."/>
            <person name="Wilkins M.J."/>
            <person name="Williams K.H."/>
            <person name="Banfield J.F."/>
        </authorList>
    </citation>
    <scope>NUCLEOTIDE SEQUENCE [LARGE SCALE GENOMIC DNA]</scope>
</reference>
<dbReference type="AlphaFoldDB" id="A0A0G0YRH3"/>
<gene>
    <name evidence="1" type="ORF">UV00_C0003G0089</name>
</gene>
<evidence type="ECO:0000313" key="1">
    <source>
        <dbReference type="EMBL" id="KKS39257.1"/>
    </source>
</evidence>
<protein>
    <submittedName>
        <fullName evidence="1">Uncharacterized protein</fullName>
    </submittedName>
</protein>
<comment type="caution">
    <text evidence="1">The sequence shown here is derived from an EMBL/GenBank/DDBJ whole genome shotgun (WGS) entry which is preliminary data.</text>
</comment>
<evidence type="ECO:0000313" key="2">
    <source>
        <dbReference type="Proteomes" id="UP000033847"/>
    </source>
</evidence>
<proteinExistence type="predicted"/>